<dbReference type="EMBL" id="BMPT01000003">
    <property type="protein sequence ID" value="GGM16545.1"/>
    <property type="molecule type" value="Genomic_DNA"/>
</dbReference>
<comment type="caution">
    <text evidence="3">The sequence shown here is derived from an EMBL/GenBank/DDBJ whole genome shotgun (WGS) entry which is preliminary data.</text>
</comment>
<dbReference type="Pfam" id="PF11716">
    <property type="entry name" value="MDMPI_N"/>
    <property type="match status" value="1"/>
</dbReference>
<feature type="domain" description="Mycothiol-dependent maleylpyruvate isomerase metal-binding" evidence="2">
    <location>
        <begin position="18"/>
        <end position="147"/>
    </location>
</feature>
<dbReference type="InterPro" id="IPR024344">
    <property type="entry name" value="MDMPI_metal-binding"/>
</dbReference>
<dbReference type="Gene3D" id="1.20.120.450">
    <property type="entry name" value="dinb family like domain"/>
    <property type="match status" value="1"/>
</dbReference>
<evidence type="ECO:0000313" key="3">
    <source>
        <dbReference type="EMBL" id="GGM16545.1"/>
    </source>
</evidence>
<keyword evidence="4" id="KW-1185">Reference proteome</keyword>
<accession>A0A8H9GGP5</accession>
<organism evidence="3 4">
    <name type="scientific">Promicromonospora citrea</name>
    <dbReference type="NCBI Taxonomy" id="43677"/>
    <lineage>
        <taxon>Bacteria</taxon>
        <taxon>Bacillati</taxon>
        <taxon>Actinomycetota</taxon>
        <taxon>Actinomycetes</taxon>
        <taxon>Micrococcales</taxon>
        <taxon>Promicromonosporaceae</taxon>
        <taxon>Promicromonospora</taxon>
    </lineage>
</organism>
<sequence length="223" mass="23247">MAVTDLTPHALADSADGLDTLIAAAERLGPEDVAGPSALEGWTRGHVLAHVTNLGEALAGQARAAARGEVVPVYASRAARDAGIEANAGRTLAEHLAALRALRDELADAWPAPGSPLWDAPSGYRDGPLSGCLLAWWREVRIHTVDALTGTGQAVGYATWDETLCAHLRDFLAVRLPDGVAVDDVAGDPRDVTVWLAGRVPDGPLPDDLPELGPWPSSTPAPS</sequence>
<evidence type="ECO:0000256" key="1">
    <source>
        <dbReference type="SAM" id="MobiDB-lite"/>
    </source>
</evidence>
<name>A0A8H9GGP5_9MICO</name>
<dbReference type="NCBIfam" id="TIGR03083">
    <property type="entry name" value="maleylpyruvate isomerase family mycothiol-dependent enzyme"/>
    <property type="match status" value="1"/>
</dbReference>
<dbReference type="InterPro" id="IPR017517">
    <property type="entry name" value="Maleyloyr_isom"/>
</dbReference>
<reference evidence="3" key="1">
    <citation type="journal article" date="2014" name="Int. J. Syst. Evol. Microbiol.">
        <title>Complete genome sequence of Corynebacterium casei LMG S-19264T (=DSM 44701T), isolated from a smear-ripened cheese.</title>
        <authorList>
            <consortium name="US DOE Joint Genome Institute (JGI-PGF)"/>
            <person name="Walter F."/>
            <person name="Albersmeier A."/>
            <person name="Kalinowski J."/>
            <person name="Ruckert C."/>
        </authorList>
    </citation>
    <scope>NUCLEOTIDE SEQUENCE</scope>
    <source>
        <strain evidence="3">JCM 3051</strain>
    </source>
</reference>
<dbReference type="RefSeq" id="WP_311979570.1">
    <property type="nucleotide sequence ID" value="NZ_JABEMG010000049.1"/>
</dbReference>
<dbReference type="InterPro" id="IPR034660">
    <property type="entry name" value="DinB/YfiT-like"/>
</dbReference>
<protein>
    <submittedName>
        <fullName evidence="3">Maleylpyruvate isomerase</fullName>
    </submittedName>
</protein>
<feature type="region of interest" description="Disordered" evidence="1">
    <location>
        <begin position="199"/>
        <end position="223"/>
    </location>
</feature>
<evidence type="ECO:0000259" key="2">
    <source>
        <dbReference type="Pfam" id="PF11716"/>
    </source>
</evidence>
<proteinExistence type="predicted"/>
<dbReference type="GO" id="GO:0046872">
    <property type="term" value="F:metal ion binding"/>
    <property type="evidence" value="ECO:0007669"/>
    <property type="project" value="InterPro"/>
</dbReference>
<dbReference type="SUPFAM" id="SSF109854">
    <property type="entry name" value="DinB/YfiT-like putative metalloenzymes"/>
    <property type="match status" value="1"/>
</dbReference>
<dbReference type="GO" id="GO:0016853">
    <property type="term" value="F:isomerase activity"/>
    <property type="evidence" value="ECO:0007669"/>
    <property type="project" value="UniProtKB-KW"/>
</dbReference>
<gene>
    <name evidence="3" type="ORF">GCM10010102_10250</name>
</gene>
<keyword evidence="3" id="KW-0413">Isomerase</keyword>
<evidence type="ECO:0000313" key="4">
    <source>
        <dbReference type="Proteomes" id="UP000655589"/>
    </source>
</evidence>
<reference evidence="3" key="2">
    <citation type="submission" date="2020-09" db="EMBL/GenBank/DDBJ databases">
        <authorList>
            <person name="Sun Q."/>
            <person name="Ohkuma M."/>
        </authorList>
    </citation>
    <scope>NUCLEOTIDE SEQUENCE</scope>
    <source>
        <strain evidence="3">JCM 3051</strain>
    </source>
</reference>
<keyword evidence="3" id="KW-0670">Pyruvate</keyword>
<dbReference type="Proteomes" id="UP000655589">
    <property type="component" value="Unassembled WGS sequence"/>
</dbReference>
<dbReference type="AlphaFoldDB" id="A0A8H9GGP5"/>